<comment type="subunit">
    <text evidence="1">Homohexamer.</text>
</comment>
<evidence type="ECO:0000259" key="3">
    <source>
        <dbReference type="Pfam" id="PF13556"/>
    </source>
</evidence>
<dbReference type="KEGG" id="gai:IMCC3135_15370"/>
<gene>
    <name evidence="4" type="primary">pmfR</name>
    <name evidence="4" type="ORF">IMCC3135_15370</name>
</gene>
<dbReference type="Proteomes" id="UP000250079">
    <property type="component" value="Chromosome"/>
</dbReference>
<evidence type="ECO:0000313" key="4">
    <source>
        <dbReference type="EMBL" id="ASJ73156.1"/>
    </source>
</evidence>
<accession>A0A2Z2NP04</accession>
<evidence type="ECO:0000256" key="1">
    <source>
        <dbReference type="ARBA" id="ARBA00011643"/>
    </source>
</evidence>
<organism evidence="4 5">
    <name type="scientific">Granulosicoccus antarcticus IMCC3135</name>
    <dbReference type="NCBI Taxonomy" id="1192854"/>
    <lineage>
        <taxon>Bacteria</taxon>
        <taxon>Pseudomonadati</taxon>
        <taxon>Pseudomonadota</taxon>
        <taxon>Gammaproteobacteria</taxon>
        <taxon>Chromatiales</taxon>
        <taxon>Granulosicoccaceae</taxon>
        <taxon>Granulosicoccus</taxon>
    </lineage>
</organism>
<keyword evidence="5" id="KW-1185">Reference proteome</keyword>
<dbReference type="SUPFAM" id="SSF75138">
    <property type="entry name" value="HprK N-terminal domain-like"/>
    <property type="match status" value="1"/>
</dbReference>
<dbReference type="Gene3D" id="1.10.10.2840">
    <property type="entry name" value="PucR C-terminal helix-turn-helix domain"/>
    <property type="match status" value="1"/>
</dbReference>
<feature type="domain" description="PucR C-terminal helix-turn-helix" evidence="3">
    <location>
        <begin position="415"/>
        <end position="473"/>
    </location>
</feature>
<dbReference type="OrthoDB" id="8450798at2"/>
<evidence type="ECO:0000313" key="5">
    <source>
        <dbReference type="Proteomes" id="UP000250079"/>
    </source>
</evidence>
<protein>
    <submittedName>
        <fullName evidence="4">Transcriptional activator PmfR</fullName>
    </submittedName>
</protein>
<sequence length="484" mass="53122">MLTVQDLIDIDLLKLQAIAGQAGTSRLITWAHAVDLPDPWKWISPGHLVMTTGVGMPLTAEDQVAWLEKLVKSNASALVVAPSQNAPALSSKMLEAADRCLFPILRANFELEFVKLSQHVIESVLKAQRERFNASERLFQTYAEALRKEPNMNGRLSILANKLNLNLALEDAVSGANIVETQATPAAAKDPGLVERIPIAGRSRVNLIITRHEKRMQDDSILVRSLVGLLGVEIERLMIHRDLQRDEGAALLHSLLEGETEFTLARPILERRGLTSALVSLAIAPGNDGPWLPDEIHHAPALHASNPIFLSEKGLLLAIGRDDNSMFDFLCDNLGDGCVIGISGPIAVATGFRESVRQAKLALTQAREVDMKILRYGEAETGLIMAPKSLEEARALVGRYLGPLIEHDRTQGTSLLTTLMRFLENDGNWKASAFELGVHRQTLVYRLKLVEQLTGIKPTTTIGVARFWIAIQAGKNSDLFHGKN</sequence>
<dbReference type="EMBL" id="CP018632">
    <property type="protein sequence ID" value="ASJ73156.1"/>
    <property type="molecule type" value="Genomic_DNA"/>
</dbReference>
<dbReference type="Pfam" id="PF13556">
    <property type="entry name" value="HTH_30"/>
    <property type="match status" value="1"/>
</dbReference>
<dbReference type="InterPro" id="IPR025736">
    <property type="entry name" value="PucR_C-HTH_dom"/>
</dbReference>
<dbReference type="Pfam" id="PF07905">
    <property type="entry name" value="PucR"/>
    <property type="match status" value="1"/>
</dbReference>
<name>A0A2Z2NP04_9GAMM</name>
<evidence type="ECO:0000259" key="2">
    <source>
        <dbReference type="Pfam" id="PF07905"/>
    </source>
</evidence>
<reference evidence="4 5" key="1">
    <citation type="submission" date="2016-12" db="EMBL/GenBank/DDBJ databases">
        <authorList>
            <person name="Song W.-J."/>
            <person name="Kurnit D.M."/>
        </authorList>
    </citation>
    <scope>NUCLEOTIDE SEQUENCE [LARGE SCALE GENOMIC DNA]</scope>
    <source>
        <strain evidence="4 5">IMCC3135</strain>
    </source>
</reference>
<dbReference type="InterPro" id="IPR042070">
    <property type="entry name" value="PucR_C-HTH_sf"/>
</dbReference>
<feature type="domain" description="Purine catabolism PurC-like" evidence="2">
    <location>
        <begin position="7"/>
        <end position="123"/>
    </location>
</feature>
<dbReference type="InterPro" id="IPR028979">
    <property type="entry name" value="Ser_kin/Pase_Hpr-like_N_sf"/>
</dbReference>
<dbReference type="AlphaFoldDB" id="A0A2Z2NP04"/>
<proteinExistence type="predicted"/>
<dbReference type="InterPro" id="IPR012914">
    <property type="entry name" value="PucR_dom"/>
</dbReference>
<dbReference type="InterPro" id="IPR051448">
    <property type="entry name" value="CdaR-like_regulators"/>
</dbReference>
<dbReference type="PANTHER" id="PTHR33744:SF1">
    <property type="entry name" value="DNA-BINDING TRANSCRIPTIONAL ACTIVATOR ADER"/>
    <property type="match status" value="1"/>
</dbReference>
<dbReference type="PANTHER" id="PTHR33744">
    <property type="entry name" value="CARBOHYDRATE DIACID REGULATOR"/>
    <property type="match status" value="1"/>
</dbReference>
<dbReference type="RefSeq" id="WP_088918391.1">
    <property type="nucleotide sequence ID" value="NZ_CP018632.1"/>
</dbReference>